<name>A0ABR3URB0_9PLEO</name>
<reference evidence="5 6" key="1">
    <citation type="submission" date="2024-09" db="EMBL/GenBank/DDBJ databases">
        <title>T2T genomes of carrot and Alternaria dauci and their utility for understanding host-pathogen interaction during carrot leaf blight disease.</title>
        <authorList>
            <person name="Liu W."/>
            <person name="Xu S."/>
            <person name="Ou C."/>
            <person name="Liu X."/>
            <person name="Zhuang F."/>
            <person name="Deng X.W."/>
        </authorList>
    </citation>
    <scope>NUCLEOTIDE SEQUENCE [LARGE SCALE GENOMIC DNA]</scope>
    <source>
        <strain evidence="5 6">A2016</strain>
    </source>
</reference>
<dbReference type="InterPro" id="IPR019786">
    <property type="entry name" value="Zinc_finger_PHD-type_CS"/>
</dbReference>
<evidence type="ECO:0000256" key="1">
    <source>
        <dbReference type="ARBA" id="ARBA00022723"/>
    </source>
</evidence>
<organism evidence="5 6">
    <name type="scientific">Alternaria dauci</name>
    <dbReference type="NCBI Taxonomy" id="48095"/>
    <lineage>
        <taxon>Eukaryota</taxon>
        <taxon>Fungi</taxon>
        <taxon>Dikarya</taxon>
        <taxon>Ascomycota</taxon>
        <taxon>Pezizomycotina</taxon>
        <taxon>Dothideomycetes</taxon>
        <taxon>Pleosporomycetidae</taxon>
        <taxon>Pleosporales</taxon>
        <taxon>Pleosporineae</taxon>
        <taxon>Pleosporaceae</taxon>
        <taxon>Alternaria</taxon>
        <taxon>Alternaria sect. Porri</taxon>
    </lineage>
</organism>
<sequence>MGNSLLFKWEDSEALKHHCGVCERPLSHPGARASCFGRHSEPCVRFHQTMFMRLRGHTCKYCMTIDEQHHKRHHDIAERLRAVYEGCGEVDWNIVPDESEPEERGREREPDDDDDNDDTPSSKRERKDAKRLARAASRSRIITQAEIRYIDSVVHSTQSITSNDADGPRNPEEVEEIERQLRYHAHVYSTQVSQRGLRKLAEAHEDTSDIDIEAEMERILDTFRINGLLRRNTKTRGLQGKELKAFLNLVDGFKQAVLEDIVLFNKDNAESRMRRAGYLRYTNRTAYGIVEERYTDKDWKTGEKFASSASDLSGAVTPIHETDSVPSEQLEDQPRRRPRTAHIPDRRHLESSHKRVSGDDGLYHVDIEPYDTPLLSLLPASAPGRPAAAVMVINIKASERGPAPVRGRATKPIQTASDDWETVTNGSAPTKQISKAHVWGNIPSKRPVQASRPGSARWSSDSRHFPDLLAARSSFDDAYDETRAVKPPIIWESKEPESFIVQTEDHVSGHPVVSQKKKAKKAREAKRKAKKQSVSDEIVNGNIDEDVEEEADVSVQGLCTPRETKVDTNVENIDEMLQSYSMSTKAEGKLTEAIVNPMTMASSRVDGMSPVHSPESMPVTKHGKHIHWIRFVRNFAVDQLTDPYPPSWSGCAHSTLCSFENNNVPDCPFHEPHCSCVDPLTDLCYLAMPCVELCSTGPFNRLRGEKLLSLYEKDHRTKGRLMLIDDDLINYFMEDPASRSRNRNPDGVPARLQKEYADFKNGHSPGALMAQELRFERLYAKNSFMKQELTQSMLQDIQRNEFERPGTKYICYCRAAVPNREPLETDTVVCSYRDCPTKYFHQSCIKKLGAGMISRWYCTECQQQMRILAHRTLRDLGYTNIPHESRCSYPYGIDADKFEKMFEEKFEEMVNSPDMDYLTLLPVELRSMVKDMGGFSAMPENIKRQFKEKVRALGEKFRAGDVKMFDL</sequence>
<gene>
    <name evidence="5" type="ORF">ACET3X_003005</name>
</gene>
<feature type="region of interest" description="Disordered" evidence="4">
    <location>
        <begin position="93"/>
        <end position="135"/>
    </location>
</feature>
<evidence type="ECO:0000256" key="2">
    <source>
        <dbReference type="ARBA" id="ARBA00022771"/>
    </source>
</evidence>
<keyword evidence="1" id="KW-0479">Metal-binding</keyword>
<keyword evidence="2" id="KW-0863">Zinc-finger</keyword>
<dbReference type="GeneID" id="96083327"/>
<dbReference type="Gene3D" id="3.30.40.10">
    <property type="entry name" value="Zinc/RING finger domain, C3HC4 (zinc finger)"/>
    <property type="match status" value="1"/>
</dbReference>
<evidence type="ECO:0000313" key="6">
    <source>
        <dbReference type="Proteomes" id="UP001578633"/>
    </source>
</evidence>
<evidence type="ECO:0000256" key="4">
    <source>
        <dbReference type="SAM" id="MobiDB-lite"/>
    </source>
</evidence>
<dbReference type="RefSeq" id="XP_069309552.1">
    <property type="nucleotide sequence ID" value="XM_069449810.1"/>
</dbReference>
<accession>A0ABR3URB0</accession>
<feature type="compositionally biased region" description="Basic and acidic residues" evidence="4">
    <location>
        <begin position="120"/>
        <end position="131"/>
    </location>
</feature>
<keyword evidence="3" id="KW-0862">Zinc</keyword>
<proteinExistence type="predicted"/>
<evidence type="ECO:0000256" key="3">
    <source>
        <dbReference type="ARBA" id="ARBA00022833"/>
    </source>
</evidence>
<dbReference type="SUPFAM" id="SSF57903">
    <property type="entry name" value="FYVE/PHD zinc finger"/>
    <property type="match status" value="1"/>
</dbReference>
<evidence type="ECO:0000313" key="5">
    <source>
        <dbReference type="EMBL" id="KAL1798968.1"/>
    </source>
</evidence>
<feature type="region of interest" description="Disordered" evidence="4">
    <location>
        <begin position="310"/>
        <end position="357"/>
    </location>
</feature>
<evidence type="ECO:0008006" key="7">
    <source>
        <dbReference type="Google" id="ProtNLM"/>
    </source>
</evidence>
<protein>
    <recommendedName>
        <fullName evidence="7">Zinc finger PHD-type domain-containing protein</fullName>
    </recommendedName>
</protein>
<dbReference type="EMBL" id="JBHGVX010000002">
    <property type="protein sequence ID" value="KAL1798968.1"/>
    <property type="molecule type" value="Genomic_DNA"/>
</dbReference>
<comment type="caution">
    <text evidence="5">The sequence shown here is derived from an EMBL/GenBank/DDBJ whole genome shotgun (WGS) entry which is preliminary data.</text>
</comment>
<dbReference type="InterPro" id="IPR013083">
    <property type="entry name" value="Znf_RING/FYVE/PHD"/>
</dbReference>
<dbReference type="Proteomes" id="UP001578633">
    <property type="component" value="Chromosome 2"/>
</dbReference>
<feature type="compositionally biased region" description="Basic and acidic residues" evidence="4">
    <location>
        <begin position="342"/>
        <end position="357"/>
    </location>
</feature>
<dbReference type="InterPro" id="IPR011011">
    <property type="entry name" value="Znf_FYVE_PHD"/>
</dbReference>
<dbReference type="PROSITE" id="PS01359">
    <property type="entry name" value="ZF_PHD_1"/>
    <property type="match status" value="1"/>
</dbReference>
<keyword evidence="6" id="KW-1185">Reference proteome</keyword>